<dbReference type="Ensembl" id="ENSSMRT00000013976.1">
    <property type="protein sequence ID" value="ENSSMRP00000011995.1"/>
    <property type="gene ID" value="ENSSMRG00000009393.1"/>
</dbReference>
<reference evidence="4" key="1">
    <citation type="submission" date="2025-08" db="UniProtKB">
        <authorList>
            <consortium name="Ensembl"/>
        </authorList>
    </citation>
    <scope>IDENTIFICATION</scope>
</reference>
<evidence type="ECO:0000256" key="3">
    <source>
        <dbReference type="ARBA" id="ARBA00023273"/>
    </source>
</evidence>
<keyword evidence="3" id="KW-0966">Cell projection</keyword>
<dbReference type="GO" id="GO:0005813">
    <property type="term" value="C:centrosome"/>
    <property type="evidence" value="ECO:0007669"/>
    <property type="project" value="TreeGrafter"/>
</dbReference>
<comment type="subcellular location">
    <subcellularLocation>
        <location evidence="1">Cell projection</location>
        <location evidence="1">Cilium</location>
    </subcellularLocation>
</comment>
<sequence>MMAKNILEEECLHLVVLKKLRIWDPDLFQPPSQIVELKEECKLFVDKIAVFWDLSQLAKATEKEKFKTNEAHNLMKSIKNTHLETYQTDYQTQRKAEADQH</sequence>
<reference evidence="4" key="2">
    <citation type="submission" date="2025-09" db="UniProtKB">
        <authorList>
            <consortium name="Ensembl"/>
        </authorList>
    </citation>
    <scope>IDENTIFICATION</scope>
</reference>
<dbReference type="GO" id="GO:0097730">
    <property type="term" value="C:non-motile cilium"/>
    <property type="evidence" value="ECO:0007669"/>
    <property type="project" value="TreeGrafter"/>
</dbReference>
<name>A0A8D0BZD4_SALMN</name>
<accession>A0A8D0BZD4</accession>
<dbReference type="Proteomes" id="UP000694421">
    <property type="component" value="Unplaced"/>
</dbReference>
<dbReference type="PANTHER" id="PTHR31978">
    <property type="entry name" value="INTRAFLAGELLAR TRANSPORT PROTEIN 20 HOMOLOG"/>
    <property type="match status" value="1"/>
</dbReference>
<dbReference type="GO" id="GO:0097546">
    <property type="term" value="C:ciliary base"/>
    <property type="evidence" value="ECO:0007669"/>
    <property type="project" value="TreeGrafter"/>
</dbReference>
<dbReference type="GO" id="GO:0060271">
    <property type="term" value="P:cilium assembly"/>
    <property type="evidence" value="ECO:0007669"/>
    <property type="project" value="TreeGrafter"/>
</dbReference>
<evidence type="ECO:0000256" key="1">
    <source>
        <dbReference type="ARBA" id="ARBA00004138"/>
    </source>
</evidence>
<dbReference type="GO" id="GO:0061512">
    <property type="term" value="P:protein localization to cilium"/>
    <property type="evidence" value="ECO:0007669"/>
    <property type="project" value="TreeGrafter"/>
</dbReference>
<organism evidence="4 5">
    <name type="scientific">Salvator merianae</name>
    <name type="common">Argentine black and white tegu</name>
    <name type="synonym">Tupinambis merianae</name>
    <dbReference type="NCBI Taxonomy" id="96440"/>
    <lineage>
        <taxon>Eukaryota</taxon>
        <taxon>Metazoa</taxon>
        <taxon>Chordata</taxon>
        <taxon>Craniata</taxon>
        <taxon>Vertebrata</taxon>
        <taxon>Euteleostomi</taxon>
        <taxon>Lepidosauria</taxon>
        <taxon>Squamata</taxon>
        <taxon>Bifurcata</taxon>
        <taxon>Unidentata</taxon>
        <taxon>Episquamata</taxon>
        <taxon>Laterata</taxon>
        <taxon>Teiioidea</taxon>
        <taxon>Teiidae</taxon>
        <taxon>Salvator</taxon>
    </lineage>
</organism>
<dbReference type="GO" id="GO:0030990">
    <property type="term" value="C:intraciliary transport particle"/>
    <property type="evidence" value="ECO:0007669"/>
    <property type="project" value="TreeGrafter"/>
</dbReference>
<dbReference type="GO" id="GO:0043005">
    <property type="term" value="C:neuron projection"/>
    <property type="evidence" value="ECO:0007669"/>
    <property type="project" value="TreeGrafter"/>
</dbReference>
<proteinExistence type="predicted"/>
<dbReference type="PANTHER" id="PTHR31978:SF1">
    <property type="entry name" value="INTRAFLAGELLAR TRANSPORT PROTEIN 20 HOMOLOG"/>
    <property type="match status" value="1"/>
</dbReference>
<keyword evidence="2" id="KW-0175">Coiled coil</keyword>
<dbReference type="GO" id="GO:0036064">
    <property type="term" value="C:ciliary basal body"/>
    <property type="evidence" value="ECO:0007669"/>
    <property type="project" value="TreeGrafter"/>
</dbReference>
<dbReference type="GO" id="GO:0005737">
    <property type="term" value="C:cytoplasm"/>
    <property type="evidence" value="ECO:0007669"/>
    <property type="project" value="TreeGrafter"/>
</dbReference>
<evidence type="ECO:0000313" key="4">
    <source>
        <dbReference type="Ensembl" id="ENSSMRP00000011995.1"/>
    </source>
</evidence>
<evidence type="ECO:0000313" key="5">
    <source>
        <dbReference type="Proteomes" id="UP000694421"/>
    </source>
</evidence>
<evidence type="ECO:0000256" key="2">
    <source>
        <dbReference type="ARBA" id="ARBA00023054"/>
    </source>
</evidence>
<dbReference type="InterPro" id="IPR028172">
    <property type="entry name" value="FT20"/>
</dbReference>
<keyword evidence="5" id="KW-1185">Reference proteome</keyword>
<dbReference type="AlphaFoldDB" id="A0A8D0BZD4"/>
<protein>
    <submittedName>
        <fullName evidence="4">Uncharacterized protein</fullName>
    </submittedName>
</protein>
<dbReference type="Pfam" id="PF14931">
    <property type="entry name" value="IFT20"/>
    <property type="match status" value="1"/>
</dbReference>